<accession>A0ABS7UYM6</accession>
<dbReference type="InterPro" id="IPR005149">
    <property type="entry name" value="Tscrpt_reg_PadR_N"/>
</dbReference>
<dbReference type="InterPro" id="IPR018309">
    <property type="entry name" value="Tscrpt_reg_PadR_C"/>
</dbReference>
<reference evidence="3" key="1">
    <citation type="submission" date="2024-05" db="EMBL/GenBank/DDBJ databases">
        <title>Metabacillus sp. nov., isolated from the rhizosphere soil of tomato plants.</title>
        <authorList>
            <person name="Ma R."/>
        </authorList>
    </citation>
    <scope>NUCLEOTIDE SEQUENCE</scope>
    <source>
        <strain evidence="3">DBTR6</strain>
    </source>
</reference>
<dbReference type="PANTHER" id="PTHR43252">
    <property type="entry name" value="TRANSCRIPTIONAL REGULATOR YQJI"/>
    <property type="match status" value="1"/>
</dbReference>
<dbReference type="InterPro" id="IPR036388">
    <property type="entry name" value="WH-like_DNA-bd_sf"/>
</dbReference>
<keyword evidence="4" id="KW-1185">Reference proteome</keyword>
<evidence type="ECO:0000259" key="2">
    <source>
        <dbReference type="Pfam" id="PF10400"/>
    </source>
</evidence>
<dbReference type="RefSeq" id="WP_224141456.1">
    <property type="nucleotide sequence ID" value="NZ_JAIQUM010000080.1"/>
</dbReference>
<dbReference type="EMBL" id="JAIQUM010000080">
    <property type="protein sequence ID" value="MBZ5753025.1"/>
    <property type="molecule type" value="Genomic_DNA"/>
</dbReference>
<dbReference type="InterPro" id="IPR036390">
    <property type="entry name" value="WH_DNA-bd_sf"/>
</dbReference>
<dbReference type="Proteomes" id="UP001165287">
    <property type="component" value="Unassembled WGS sequence"/>
</dbReference>
<proteinExistence type="predicted"/>
<dbReference type="Gene3D" id="6.10.140.190">
    <property type="match status" value="1"/>
</dbReference>
<organism evidence="3 4">
    <name type="scientific">Metabacillus rhizolycopersici</name>
    <dbReference type="NCBI Taxonomy" id="2875709"/>
    <lineage>
        <taxon>Bacteria</taxon>
        <taxon>Bacillati</taxon>
        <taxon>Bacillota</taxon>
        <taxon>Bacilli</taxon>
        <taxon>Bacillales</taxon>
        <taxon>Bacillaceae</taxon>
        <taxon>Metabacillus</taxon>
    </lineage>
</organism>
<comment type="caution">
    <text evidence="3">The sequence shown here is derived from an EMBL/GenBank/DDBJ whole genome shotgun (WGS) entry which is preliminary data.</text>
</comment>
<protein>
    <submittedName>
        <fullName evidence="3">PadR family transcriptional regulator</fullName>
    </submittedName>
</protein>
<feature type="domain" description="Transcription regulator PadR N-terminal" evidence="1">
    <location>
        <begin position="8"/>
        <end position="77"/>
    </location>
</feature>
<dbReference type="Pfam" id="PF10400">
    <property type="entry name" value="Vir_act_alpha_C"/>
    <property type="match status" value="1"/>
</dbReference>
<dbReference type="Gene3D" id="1.10.10.10">
    <property type="entry name" value="Winged helix-like DNA-binding domain superfamily/Winged helix DNA-binding domain"/>
    <property type="match status" value="1"/>
</dbReference>
<feature type="domain" description="Transcription regulator PadR C-terminal" evidence="2">
    <location>
        <begin position="89"/>
        <end position="175"/>
    </location>
</feature>
<dbReference type="PANTHER" id="PTHR43252:SF4">
    <property type="entry name" value="TRANSCRIPTIONAL REGULATORY PROTEIN"/>
    <property type="match status" value="1"/>
</dbReference>
<dbReference type="SUPFAM" id="SSF46785">
    <property type="entry name" value="Winged helix' DNA-binding domain"/>
    <property type="match status" value="1"/>
</dbReference>
<sequence>MNTLGYAILSALDRKPCSGYQLVDYLEVLWPAKHSQIYPLLTKMEQKGLLVYKYVEQIGRPGKKVFSITDTGKETLDKWVVESPTDPIIRDEFLIKMYSVWLTDEDNAKKLVQDRISILEQKVTSREKKIVKMEKEQESKGLDNVSKDFGRYILYSRRNLLDKEEISWCNWVLNLVKKKTSETFDRPSFHLSEK</sequence>
<dbReference type="Pfam" id="PF03551">
    <property type="entry name" value="PadR"/>
    <property type="match status" value="1"/>
</dbReference>
<evidence type="ECO:0000259" key="1">
    <source>
        <dbReference type="Pfam" id="PF03551"/>
    </source>
</evidence>
<name>A0ABS7UYM6_9BACI</name>
<evidence type="ECO:0000313" key="4">
    <source>
        <dbReference type="Proteomes" id="UP001165287"/>
    </source>
</evidence>
<gene>
    <name evidence="3" type="ORF">K9V48_23020</name>
</gene>
<evidence type="ECO:0000313" key="3">
    <source>
        <dbReference type="EMBL" id="MBZ5753025.1"/>
    </source>
</evidence>